<dbReference type="PROSITE" id="PS50930">
    <property type="entry name" value="HTH_LYTTR"/>
    <property type="match status" value="1"/>
</dbReference>
<dbReference type="Gene3D" id="2.40.50.1020">
    <property type="entry name" value="LytTr DNA-binding domain"/>
    <property type="match status" value="1"/>
</dbReference>
<feature type="domain" description="HTH LytTR-type" evidence="3">
    <location>
        <begin position="138"/>
        <end position="205"/>
    </location>
</feature>
<dbReference type="KEGG" id="mcos:GM418_05070"/>
<dbReference type="InterPro" id="IPR011006">
    <property type="entry name" value="CheY-like_superfamily"/>
</dbReference>
<reference evidence="4 5" key="1">
    <citation type="submission" date="2019-11" db="EMBL/GenBank/DDBJ databases">
        <authorList>
            <person name="Zheng R.K."/>
            <person name="Sun C.M."/>
        </authorList>
    </citation>
    <scope>NUCLEOTIDE SEQUENCE [LARGE SCALE GENOMIC DNA]</scope>
    <source>
        <strain evidence="4 5">WC007</strain>
    </source>
</reference>
<feature type="domain" description="Response regulatory" evidence="2">
    <location>
        <begin position="6"/>
        <end position="117"/>
    </location>
</feature>
<keyword evidence="5" id="KW-1185">Reference proteome</keyword>
<keyword evidence="1" id="KW-0597">Phosphoprotein</keyword>
<dbReference type="Gene3D" id="3.40.50.2300">
    <property type="match status" value="1"/>
</dbReference>
<evidence type="ECO:0000313" key="4">
    <source>
        <dbReference type="EMBL" id="QGY43052.1"/>
    </source>
</evidence>
<proteinExistence type="predicted"/>
<dbReference type="InterPro" id="IPR001789">
    <property type="entry name" value="Sig_transdc_resp-reg_receiver"/>
</dbReference>
<dbReference type="AlphaFoldDB" id="A0A6I6JSC2"/>
<dbReference type="EMBL" id="CP046401">
    <property type="protein sequence ID" value="QGY43052.1"/>
    <property type="molecule type" value="Genomic_DNA"/>
</dbReference>
<dbReference type="RefSeq" id="WP_158863797.1">
    <property type="nucleotide sequence ID" value="NZ_CP046401.1"/>
</dbReference>
<dbReference type="SUPFAM" id="SSF52172">
    <property type="entry name" value="CheY-like"/>
    <property type="match status" value="1"/>
</dbReference>
<dbReference type="Pfam" id="PF00072">
    <property type="entry name" value="Response_reg"/>
    <property type="match status" value="1"/>
</dbReference>
<gene>
    <name evidence="4" type="ORF">GM418_05070</name>
</gene>
<dbReference type="SMART" id="SM00448">
    <property type="entry name" value="REC"/>
    <property type="match status" value="1"/>
</dbReference>
<dbReference type="InterPro" id="IPR007492">
    <property type="entry name" value="LytTR_DNA-bd_dom"/>
</dbReference>
<dbReference type="Proteomes" id="UP000428260">
    <property type="component" value="Chromosome"/>
</dbReference>
<dbReference type="PROSITE" id="PS50110">
    <property type="entry name" value="RESPONSE_REGULATORY"/>
    <property type="match status" value="1"/>
</dbReference>
<feature type="modified residue" description="4-aspartylphosphate" evidence="1">
    <location>
        <position position="57"/>
    </location>
</feature>
<evidence type="ECO:0000313" key="5">
    <source>
        <dbReference type="Proteomes" id="UP000428260"/>
    </source>
</evidence>
<organism evidence="4 5">
    <name type="scientific">Maribellus comscasis</name>
    <dbReference type="NCBI Taxonomy" id="2681766"/>
    <lineage>
        <taxon>Bacteria</taxon>
        <taxon>Pseudomonadati</taxon>
        <taxon>Bacteroidota</taxon>
        <taxon>Bacteroidia</taxon>
        <taxon>Marinilabiliales</taxon>
        <taxon>Prolixibacteraceae</taxon>
        <taxon>Maribellus</taxon>
    </lineage>
</organism>
<evidence type="ECO:0000259" key="3">
    <source>
        <dbReference type="PROSITE" id="PS50930"/>
    </source>
</evidence>
<evidence type="ECO:0000256" key="1">
    <source>
        <dbReference type="PROSITE-ProRule" id="PRU00169"/>
    </source>
</evidence>
<dbReference type="GO" id="GO:0000156">
    <property type="term" value="F:phosphorelay response regulator activity"/>
    <property type="evidence" value="ECO:0007669"/>
    <property type="project" value="TreeGrafter"/>
</dbReference>
<dbReference type="PANTHER" id="PTHR45526">
    <property type="entry name" value="TRANSCRIPTIONAL REGULATORY PROTEIN DPIA"/>
    <property type="match status" value="1"/>
</dbReference>
<sequence length="242" mass="27633">MDKKAKCLIVDDEPLAIEVLKTHLSKIDSIEIAGTACDAYDAFNFLAQNKVDLMFLDIHMPEMKGTELIKTLKNPPHVILTTAHRQYALQGYDLNVLDYLLKPISFERFMQAIDKFNAFFVSGSEVSVHRKGTNEAFLYLREKNIIHKIPVSEIVFTESMGDNLKVVTENREINIRYTISSISDILPSDDFLRIHRSFIVALGRITSFSPVSIYIGEKEFPIGTSYKEAVFKRLDYNGFINK</sequence>
<dbReference type="InterPro" id="IPR051271">
    <property type="entry name" value="2C-system_Tx_regulators"/>
</dbReference>
<protein>
    <submittedName>
        <fullName evidence="4">Response regulator</fullName>
    </submittedName>
</protein>
<evidence type="ECO:0000259" key="2">
    <source>
        <dbReference type="PROSITE" id="PS50110"/>
    </source>
</evidence>
<accession>A0A6I6JSC2</accession>
<dbReference type="GO" id="GO:0003677">
    <property type="term" value="F:DNA binding"/>
    <property type="evidence" value="ECO:0007669"/>
    <property type="project" value="InterPro"/>
</dbReference>
<dbReference type="PANTHER" id="PTHR45526:SF1">
    <property type="entry name" value="TRANSCRIPTIONAL REGULATORY PROTEIN DCUR-RELATED"/>
    <property type="match status" value="1"/>
</dbReference>
<dbReference type="SMART" id="SM00850">
    <property type="entry name" value="LytTR"/>
    <property type="match status" value="1"/>
</dbReference>
<dbReference type="Pfam" id="PF04397">
    <property type="entry name" value="LytTR"/>
    <property type="match status" value="1"/>
</dbReference>
<name>A0A6I6JSC2_9BACT</name>